<reference evidence="9 10" key="1">
    <citation type="journal article" date="2015" name="Stand. Genomic Sci.">
        <title>Genomic Encyclopedia of Bacterial and Archaeal Type Strains, Phase III: the genomes of soil and plant-associated and newly described type strains.</title>
        <authorList>
            <person name="Whitman W.B."/>
            <person name="Woyke T."/>
            <person name="Klenk H.P."/>
            <person name="Zhou Y."/>
            <person name="Lilburn T.G."/>
            <person name="Beck B.J."/>
            <person name="De Vos P."/>
            <person name="Vandamme P."/>
            <person name="Eisen J.A."/>
            <person name="Garrity G."/>
            <person name="Hugenholtz P."/>
            <person name="Kyrpides N.C."/>
        </authorList>
    </citation>
    <scope>NUCLEOTIDE SEQUENCE [LARGE SCALE GENOMIC DNA]</scope>
    <source>
        <strain evidence="9 10">A3</strain>
    </source>
</reference>
<feature type="transmembrane region" description="Helical" evidence="8">
    <location>
        <begin position="347"/>
        <end position="365"/>
    </location>
</feature>
<keyword evidence="5 8" id="KW-0812">Transmembrane</keyword>
<feature type="transmembrane region" description="Helical" evidence="8">
    <location>
        <begin position="165"/>
        <end position="194"/>
    </location>
</feature>
<dbReference type="PANTHER" id="PTHR33908:SF3">
    <property type="entry name" value="UNDECAPRENYL PHOSPHATE-ALPHA-4-AMINO-4-DEOXY-L-ARABINOSE ARABINOSYL TRANSFERASE"/>
    <property type="match status" value="1"/>
</dbReference>
<feature type="transmembrane region" description="Helical" evidence="8">
    <location>
        <begin position="467"/>
        <end position="487"/>
    </location>
</feature>
<dbReference type="GO" id="GO:0005886">
    <property type="term" value="C:plasma membrane"/>
    <property type="evidence" value="ECO:0007669"/>
    <property type="project" value="UniProtKB-SubCell"/>
</dbReference>
<evidence type="ECO:0000256" key="6">
    <source>
        <dbReference type="ARBA" id="ARBA00022989"/>
    </source>
</evidence>
<dbReference type="GO" id="GO:0010041">
    <property type="term" value="P:response to iron(III) ion"/>
    <property type="evidence" value="ECO:0007669"/>
    <property type="project" value="TreeGrafter"/>
</dbReference>
<dbReference type="OrthoDB" id="1814621at2"/>
<keyword evidence="6 8" id="KW-1133">Transmembrane helix</keyword>
<dbReference type="GO" id="GO:0009103">
    <property type="term" value="P:lipopolysaccharide biosynthetic process"/>
    <property type="evidence" value="ECO:0007669"/>
    <property type="project" value="UniProtKB-ARBA"/>
</dbReference>
<comment type="subcellular location">
    <subcellularLocation>
        <location evidence="1">Cell membrane</location>
        <topology evidence="1">Multi-pass membrane protein</topology>
    </subcellularLocation>
</comment>
<feature type="transmembrane region" description="Helical" evidence="8">
    <location>
        <begin position="525"/>
        <end position="545"/>
    </location>
</feature>
<dbReference type="InterPro" id="IPR050297">
    <property type="entry name" value="LipidA_mod_glycosyltrf_83"/>
</dbReference>
<evidence type="ECO:0000256" key="5">
    <source>
        <dbReference type="ARBA" id="ARBA00022692"/>
    </source>
</evidence>
<dbReference type="EMBL" id="SLWQ01000001">
    <property type="protein sequence ID" value="TCO42766.1"/>
    <property type="molecule type" value="Genomic_DNA"/>
</dbReference>
<dbReference type="Proteomes" id="UP000294862">
    <property type="component" value="Unassembled WGS sequence"/>
</dbReference>
<feature type="transmembrane region" description="Helical" evidence="8">
    <location>
        <begin position="12"/>
        <end position="32"/>
    </location>
</feature>
<evidence type="ECO:0000256" key="4">
    <source>
        <dbReference type="ARBA" id="ARBA00022679"/>
    </source>
</evidence>
<feature type="transmembrane region" description="Helical" evidence="8">
    <location>
        <begin position="38"/>
        <end position="57"/>
    </location>
</feature>
<dbReference type="GO" id="GO:0016763">
    <property type="term" value="F:pentosyltransferase activity"/>
    <property type="evidence" value="ECO:0007669"/>
    <property type="project" value="TreeGrafter"/>
</dbReference>
<feature type="transmembrane region" description="Helical" evidence="8">
    <location>
        <begin position="441"/>
        <end position="460"/>
    </location>
</feature>
<evidence type="ECO:0000313" key="9">
    <source>
        <dbReference type="EMBL" id="TCO42766.1"/>
    </source>
</evidence>
<feature type="transmembrane region" description="Helical" evidence="8">
    <location>
        <begin position="305"/>
        <end position="327"/>
    </location>
</feature>
<feature type="transmembrane region" description="Helical" evidence="8">
    <location>
        <begin position="493"/>
        <end position="513"/>
    </location>
</feature>
<keyword evidence="2" id="KW-1003">Cell membrane</keyword>
<protein>
    <submittedName>
        <fullName evidence="9">Uncharacterized protein</fullName>
    </submittedName>
</protein>
<name>A0A4R2IEX7_9GAMM</name>
<keyword evidence="4" id="KW-0808">Transferase</keyword>
<organism evidence="9 10">
    <name type="scientific">Dokdonella fugitiva</name>
    <dbReference type="NCBI Taxonomy" id="328517"/>
    <lineage>
        <taxon>Bacteria</taxon>
        <taxon>Pseudomonadati</taxon>
        <taxon>Pseudomonadota</taxon>
        <taxon>Gammaproteobacteria</taxon>
        <taxon>Lysobacterales</taxon>
        <taxon>Rhodanobacteraceae</taxon>
        <taxon>Dokdonella</taxon>
    </lineage>
</organism>
<proteinExistence type="predicted"/>
<keyword evidence="10" id="KW-1185">Reference proteome</keyword>
<accession>A0A4R2IEX7</accession>
<gene>
    <name evidence="9" type="ORF">EV148_101172</name>
</gene>
<keyword evidence="7 8" id="KW-0472">Membrane</keyword>
<evidence type="ECO:0000313" key="10">
    <source>
        <dbReference type="Proteomes" id="UP000294862"/>
    </source>
</evidence>
<keyword evidence="3" id="KW-0328">Glycosyltransferase</keyword>
<evidence type="ECO:0000256" key="3">
    <source>
        <dbReference type="ARBA" id="ARBA00022676"/>
    </source>
</evidence>
<comment type="caution">
    <text evidence="9">The sequence shown here is derived from an EMBL/GenBank/DDBJ whole genome shotgun (WGS) entry which is preliminary data.</text>
</comment>
<evidence type="ECO:0000256" key="2">
    <source>
        <dbReference type="ARBA" id="ARBA00022475"/>
    </source>
</evidence>
<dbReference type="PANTHER" id="PTHR33908">
    <property type="entry name" value="MANNOSYLTRANSFERASE YKCB-RELATED"/>
    <property type="match status" value="1"/>
</dbReference>
<evidence type="ECO:0000256" key="1">
    <source>
        <dbReference type="ARBA" id="ARBA00004651"/>
    </source>
</evidence>
<feature type="transmembrane region" description="Helical" evidence="8">
    <location>
        <begin position="259"/>
        <end position="284"/>
    </location>
</feature>
<feature type="transmembrane region" description="Helical" evidence="8">
    <location>
        <begin position="206"/>
        <end position="224"/>
    </location>
</feature>
<dbReference type="RefSeq" id="WP_131992059.1">
    <property type="nucleotide sequence ID" value="NZ_SLWQ01000001.1"/>
</dbReference>
<feature type="transmembrane region" description="Helical" evidence="8">
    <location>
        <begin position="69"/>
        <end position="87"/>
    </location>
</feature>
<feature type="transmembrane region" description="Helical" evidence="8">
    <location>
        <begin position="377"/>
        <end position="400"/>
    </location>
</feature>
<sequence length="801" mass="88082">MQPPLARMLDRGASLLLAWLPATGIAALGLLLADAYTAQRAFLLGTLAAALLVRPLWNAEDPVRWPARGPLALVVILLLAAIIRWPGALHVQGGQDQGVYVAMAAHYDRHGHIDIEDPVRAALTSPEAKSRFDAGNAGGVYEPGIYIDVDRPGHYFPRFYHLQSLWLAMAGALLGMADAAAAQVFFGIVAILFLSLVAVRLARDPVFGIAYAAVLAILPLHVFFSKFPISEMPTLAFAAMAGYAMLRHHERPEDPAAPRWLLCAALAFLCVFLMRISGFLYLPLLLLGATASHIGVDDERLRRRWLLFWFGTLLLYAGTVVYGSIWAAPYSHEIYSTGLGATLYASIRWWLPAALALIVLSFLATRSAAARRSLRPWLGRAVALGARAAPLVVAGGALYASLRISQLAFTDRFQGHAFYDLKWHVSHGGIEVLRLGVVPVFVEHATPLVAAALLLALVNAGREPPRLLLVALVTIACAYSSVVQWFVPYQYYYARYLLSETVPFAMLLVFVRAGDWWQQPRLRRWLATAAVATLAWCAWFTWPLIGFREAQGAEASLARIARHLDRDDVLIVDTRGIPVPGMITTPLRLWFDKRVYILDEPGHLRDVVRDLKAANASDLYLVSGQDVAADGFALVEHVTYDQRVMAPAPYIPRTTNEHAARLSLYALDERAWLSSALRSADGVKLSDLPADCCSGIHADHLWTDAEARIRLPGASTAARLLVIGMHGLRDYGDADVRVYIDGHPLPQTSATAKELRFDAGGIDTRGDIDLRITSRSFVPRELGLNDDERRLGVDIESLRFE</sequence>
<dbReference type="AlphaFoldDB" id="A0A4R2IEX7"/>
<evidence type="ECO:0000256" key="7">
    <source>
        <dbReference type="ARBA" id="ARBA00023136"/>
    </source>
</evidence>
<evidence type="ECO:0000256" key="8">
    <source>
        <dbReference type="SAM" id="Phobius"/>
    </source>
</evidence>